<comment type="similarity">
    <text evidence="1">Belongs to the protease inhibitor I39 (alpha-2-macroglobulin) family. Bacterial alpha-2-macroglobulin subfamily.</text>
</comment>
<evidence type="ECO:0000259" key="3">
    <source>
        <dbReference type="SMART" id="SM01359"/>
    </source>
</evidence>
<reference evidence="6" key="1">
    <citation type="submission" date="2015-01" db="EMBL/GenBank/DDBJ databases">
        <title>Flavisolibacter sp./LCS9/ whole genome sequencing.</title>
        <authorList>
            <person name="Kim M.K."/>
            <person name="Srinivasan S."/>
            <person name="Lee J.-J."/>
        </authorList>
    </citation>
    <scope>NUCLEOTIDE SEQUENCE [LARGE SCALE GENOMIC DNA]</scope>
    <source>
        <strain evidence="6">LCS9</strain>
    </source>
</reference>
<evidence type="ECO:0000259" key="4">
    <source>
        <dbReference type="SMART" id="SM01360"/>
    </source>
</evidence>
<dbReference type="CDD" id="cd02891">
    <property type="entry name" value="A2M_like"/>
    <property type="match status" value="1"/>
</dbReference>
<dbReference type="Pfam" id="PF17962">
    <property type="entry name" value="bMG6"/>
    <property type="match status" value="1"/>
</dbReference>
<organism evidence="5 6">
    <name type="scientific">Flavisolibacter tropicus</name>
    <dbReference type="NCBI Taxonomy" id="1492898"/>
    <lineage>
        <taxon>Bacteria</taxon>
        <taxon>Pseudomonadati</taxon>
        <taxon>Bacteroidota</taxon>
        <taxon>Chitinophagia</taxon>
        <taxon>Chitinophagales</taxon>
        <taxon>Chitinophagaceae</taxon>
        <taxon>Flavisolibacter</taxon>
    </lineage>
</organism>
<dbReference type="SMART" id="SM01359">
    <property type="entry name" value="A2M_N_2"/>
    <property type="match status" value="1"/>
</dbReference>
<dbReference type="PROSITE" id="PS51257">
    <property type="entry name" value="PROKAR_LIPOPROTEIN"/>
    <property type="match status" value="1"/>
</dbReference>
<dbReference type="Pfam" id="PF17972">
    <property type="entry name" value="bMG5"/>
    <property type="match status" value="1"/>
</dbReference>
<dbReference type="InterPro" id="IPR001599">
    <property type="entry name" value="Macroglobln_a2"/>
</dbReference>
<evidence type="ECO:0000313" key="6">
    <source>
        <dbReference type="Proteomes" id="UP000077177"/>
    </source>
</evidence>
<feature type="domain" description="Alpha-2-macroglobulin" evidence="4">
    <location>
        <begin position="1133"/>
        <end position="1221"/>
    </location>
</feature>
<dbReference type="InterPro" id="IPR008930">
    <property type="entry name" value="Terpenoid_cyclase/PrenylTrfase"/>
</dbReference>
<dbReference type="Pfam" id="PF00207">
    <property type="entry name" value="A2M"/>
    <property type="match status" value="1"/>
</dbReference>
<protein>
    <recommendedName>
        <fullName evidence="7">Alpha-2-macroglobulin</fullName>
    </recommendedName>
</protein>
<dbReference type="GO" id="GO:0005615">
    <property type="term" value="C:extracellular space"/>
    <property type="evidence" value="ECO:0007669"/>
    <property type="project" value="InterPro"/>
</dbReference>
<dbReference type="Pfam" id="PF11974">
    <property type="entry name" value="bMG3"/>
    <property type="match status" value="1"/>
</dbReference>
<dbReference type="PANTHER" id="PTHR40094">
    <property type="entry name" value="ALPHA-2-MACROGLOBULIN HOMOLOG"/>
    <property type="match status" value="1"/>
</dbReference>
<dbReference type="SMART" id="SM01360">
    <property type="entry name" value="A2M"/>
    <property type="match status" value="1"/>
</dbReference>
<dbReference type="GO" id="GO:0004866">
    <property type="term" value="F:endopeptidase inhibitor activity"/>
    <property type="evidence" value="ECO:0007669"/>
    <property type="project" value="InterPro"/>
</dbReference>
<evidence type="ECO:0000256" key="1">
    <source>
        <dbReference type="ARBA" id="ARBA00010556"/>
    </source>
</evidence>
<dbReference type="InterPro" id="IPR041203">
    <property type="entry name" value="Bact_A2M_MG5"/>
</dbReference>
<keyword evidence="2" id="KW-0732">Signal</keyword>
<dbReference type="KEGG" id="fla:SY85_08835"/>
<dbReference type="Proteomes" id="UP000077177">
    <property type="component" value="Chromosome"/>
</dbReference>
<name>A0A172TUY8_9BACT</name>
<dbReference type="InterPro" id="IPR041246">
    <property type="entry name" value="Bact_MG10"/>
</dbReference>
<reference evidence="5 6" key="2">
    <citation type="journal article" date="2016" name="Int. J. Syst. Evol. Microbiol.">
        <title>Flavisolibacter tropicus sp. nov., isolated from tropical soil.</title>
        <authorList>
            <person name="Lee J.J."/>
            <person name="Kang M.S."/>
            <person name="Kim G.S."/>
            <person name="Lee C.S."/>
            <person name="Lim S."/>
            <person name="Lee J."/>
            <person name="Roh S.H."/>
            <person name="Kang H."/>
            <person name="Ha J.M."/>
            <person name="Bae S."/>
            <person name="Jung H.Y."/>
            <person name="Kim M.K."/>
        </authorList>
    </citation>
    <scope>NUCLEOTIDE SEQUENCE [LARGE SCALE GENOMIC DNA]</scope>
    <source>
        <strain evidence="5 6">LCS9</strain>
    </source>
</reference>
<sequence>MRIKPLMAFICCVVAIIIASCNRNYIALDYTNAKGEVPQLGNLVFRFNKSLIADSLLNNWDSTEYISFEPKIPGRFRWEGPDQLVFSPSKPLKPATTYKATIHDDVLRYSKYDKVRDANKVSFYTAPLQLNDAQVTWVLQDEASRVAVPQLMLAFNYPVKPEDVKDKLKVEVEGTTIESAFQSASATNELLLRLNGFKGEDKDYEAKVFIDKGIKPDGGQDATSEPIQTLLSIPSPYVLNINDVQSEHDGTEGIVRISTSQQLVGENLTSLIKFEPAVAYRVEYTDNGVLLRSDKFDAENTYALTIAKGLRGRIGGVLKEEYSGNVAFGELESEVKFTNSKGVYLSKKGGGNIEVRITNTPKVKLIISKIYENNLLMAQRYGYRPKEDAEPSYASYEEEGYYDNYSDAIAGDVVFSKELDTRTLPKSGNGRILNISQFEDRLPDLKGVYHVMLRSVKDYWVQDSRFISLSDIGLIAKQGQEKMLVFANSIKTAGAVNGVTINIYGSNNQLLGTAATNADGVAEVPLPRKEIAGFKPAMIIAKTADDFTYLPFNNTKVNLSRFDVGGKRNNATGLDAFVYAERDIYRPGEKVNFAVLVRDRKWKSPGEIPIKMKFLLPNGKELKTFRKTVNAGGITDGNIDISPAAITGSYLLEVYSATDVLLASKNFMIEEFVPDRIKVSAKLNKTALRPGDGATLQVNAVNFFGPPAANRNYETEIQVKQKAFYAKNFPDYEFALANSESFFDKVVKQGQTDAAGNAIETYEVPEMYSNVGLLQANFYTTVFDETGRPVSRRASADIYTQEVFHGIKDDGFYYYSLNQPVRFNLLSVNRDGAVASASARIQVIKHEYKTVLVKNGSYFRYESQRQDKVMAEREMEVGNGTAYNFVPRSPGDYEIRISRPGANAYVSKSFYSYGSWGADNASFEVNNEGNVDIELDKESYNSGDVAKVLFKTPFSGRMLVTLERDGVISHQYIDVVKRTASMDVKLDGTHVPNVYITATLFKPHEVSDIPLTVAHGFQNVKVEERSRKIAVQISAPQSSRSQKSQRVTVKAAPNSFVTLAAVDNGVLQVTDFQTPNPYEYYYQKRALEVMPYDMYPLLFPELRARLSSTGGDGGMDMDKRVNPMPAKRVKILSYWSGVRKTDGSGNATFDIALPQFNGQVRLMAVASKEEQFGAAEATMTVADPIVISSSLPRFLSPGDTAIVPVTLSNTSTKPATGQVSINVSGPMKVISSTAQNIYMQPNAEAKATFQIVADQAINIGKVNVVVKALGEQFREETEIAVRPPSTLQKQTGSGSIVGGTTQRITLAQNDFMPASTDYEIVVSRSPVVEIADQLRYLVQYPYGCTEQTVSAAFPQLYYGDMADMLNMKGNNKQNAVTNIMEAIRKIKMRQLYNGAVTLWDGEGKEDWWTTTYAAHFLLEAKKAGYDVDASLLETMLGYLSNRLKTKETIQYYYNRNQNRKIAPKEVSYSLYVLAMANRTQVSAMNYYKANPQLLALDGRYLLSAAYAIGGDKRAFTSFLPASFSGEYSVQQTGGSFYSETRDEAIALNALVDVDPGNAQIPVMAKHVSDRLKNERYLNTQERAFSFLALGKIAHSAAKSTITAEIKVGGKTIANINGNDWRGDKNALKGNELEIVSKGTGRLYYSWQVEGISTSGAYKEEDNYLKVRRAYFDRFGKPITGNTFRQNDLVIVAVTLEKAYSNSIENVVITDLLPAGFEIENPRTKELPGMDWIKNASEPTALDVRDDRIHFFVDATAQKQVYYYAVRAVSLGYFKQGPASADAMYNGEMHSYHGAGMIKVVNP</sequence>
<dbReference type="InterPro" id="IPR011625">
    <property type="entry name" value="A2M_N_BRD"/>
</dbReference>
<evidence type="ECO:0008006" key="7">
    <source>
        <dbReference type="Google" id="ProtNLM"/>
    </source>
</evidence>
<dbReference type="Pfam" id="PF01835">
    <property type="entry name" value="MG2"/>
    <property type="match status" value="1"/>
</dbReference>
<dbReference type="Pfam" id="PF07678">
    <property type="entry name" value="TED_complement"/>
    <property type="match status" value="1"/>
</dbReference>
<dbReference type="InterPro" id="IPR051802">
    <property type="entry name" value="YfhM-like"/>
</dbReference>
<dbReference type="Gene3D" id="1.50.10.20">
    <property type="match status" value="1"/>
</dbReference>
<accession>A0A172TUY8</accession>
<dbReference type="Gene3D" id="2.60.40.1930">
    <property type="match status" value="1"/>
</dbReference>
<dbReference type="InterPro" id="IPR011626">
    <property type="entry name" value="Alpha-macroglobulin_TED"/>
</dbReference>
<dbReference type="SMART" id="SM01419">
    <property type="entry name" value="Thiol-ester_cl"/>
    <property type="match status" value="1"/>
</dbReference>
<dbReference type="InterPro" id="IPR047565">
    <property type="entry name" value="Alpha-macroglob_thiol-ester_cl"/>
</dbReference>
<dbReference type="InterPro" id="IPR021868">
    <property type="entry name" value="Alpha_2_Macroglob_MG3"/>
</dbReference>
<gene>
    <name evidence="5" type="ORF">SY85_08835</name>
</gene>
<evidence type="ECO:0000256" key="2">
    <source>
        <dbReference type="ARBA" id="ARBA00022729"/>
    </source>
</evidence>
<dbReference type="RefSeq" id="WP_066403680.1">
    <property type="nucleotide sequence ID" value="NZ_CP011390.1"/>
</dbReference>
<keyword evidence="6" id="KW-1185">Reference proteome</keyword>
<dbReference type="Gene3D" id="2.60.40.3710">
    <property type="match status" value="1"/>
</dbReference>
<dbReference type="OrthoDB" id="9767116at2"/>
<proteinExistence type="inferred from homology"/>
<evidence type="ECO:0000313" key="5">
    <source>
        <dbReference type="EMBL" id="ANE50593.1"/>
    </source>
</evidence>
<dbReference type="Pfam" id="PF17973">
    <property type="entry name" value="bMG10"/>
    <property type="match status" value="1"/>
</dbReference>
<dbReference type="InterPro" id="IPR041462">
    <property type="entry name" value="Bact_A2M_MG6"/>
</dbReference>
<dbReference type="Pfam" id="PF07703">
    <property type="entry name" value="A2M_BRD"/>
    <property type="match status" value="1"/>
</dbReference>
<dbReference type="EMBL" id="CP011390">
    <property type="protein sequence ID" value="ANE50593.1"/>
    <property type="molecule type" value="Genomic_DNA"/>
</dbReference>
<dbReference type="SUPFAM" id="SSF48239">
    <property type="entry name" value="Terpenoid cyclases/Protein prenyltransferases"/>
    <property type="match status" value="1"/>
</dbReference>
<dbReference type="InterPro" id="IPR002890">
    <property type="entry name" value="MG2"/>
</dbReference>
<dbReference type="PANTHER" id="PTHR40094:SF1">
    <property type="entry name" value="UBIQUITIN DOMAIN-CONTAINING PROTEIN"/>
    <property type="match status" value="1"/>
</dbReference>
<dbReference type="STRING" id="1492898.SY85_08835"/>
<dbReference type="PATRIC" id="fig|1492898.3.peg.1896"/>
<feature type="domain" description="Alpha-2-macroglobulin bait region" evidence="3">
    <location>
        <begin position="931"/>
        <end position="1069"/>
    </location>
</feature>